<gene>
    <name evidence="2" type="ORF">J5V96_02300</name>
    <name evidence="3" type="ORF">J5V96_12545</name>
</gene>
<dbReference type="GO" id="GO:0007165">
    <property type="term" value="P:signal transduction"/>
    <property type="evidence" value="ECO:0007669"/>
    <property type="project" value="TreeGrafter"/>
</dbReference>
<dbReference type="PANTHER" id="PTHR32060:SF30">
    <property type="entry name" value="CARBOXY-TERMINAL PROCESSING PROTEASE CTPA"/>
    <property type="match status" value="1"/>
</dbReference>
<comment type="caution">
    <text evidence="3">The sequence shown here is derived from an EMBL/GenBank/DDBJ whole genome shotgun (WGS) entry which is preliminary data.</text>
</comment>
<dbReference type="SMART" id="SM00245">
    <property type="entry name" value="TSPc"/>
    <property type="match status" value="1"/>
</dbReference>
<dbReference type="EMBL" id="JAGFOA010000001">
    <property type="protein sequence ID" value="MBO3662338.1"/>
    <property type="molecule type" value="Genomic_DNA"/>
</dbReference>
<feature type="domain" description="Tail specific protease" evidence="1">
    <location>
        <begin position="58"/>
        <end position="270"/>
    </location>
</feature>
<dbReference type="CDD" id="cd06567">
    <property type="entry name" value="Peptidase_S41"/>
    <property type="match status" value="1"/>
</dbReference>
<dbReference type="AlphaFoldDB" id="A0A939QPD4"/>
<evidence type="ECO:0000313" key="4">
    <source>
        <dbReference type="Proteomes" id="UP000680132"/>
    </source>
</evidence>
<dbReference type="GO" id="GO:0006508">
    <property type="term" value="P:proteolysis"/>
    <property type="evidence" value="ECO:0007669"/>
    <property type="project" value="InterPro"/>
</dbReference>
<name>A0A939QPD4_9MICO</name>
<dbReference type="RefSeq" id="WP_208500024.1">
    <property type="nucleotide sequence ID" value="NZ_JAGFOA010000001.1"/>
</dbReference>
<evidence type="ECO:0000313" key="3">
    <source>
        <dbReference type="EMBL" id="MBO3664330.1"/>
    </source>
</evidence>
<dbReference type="InterPro" id="IPR029045">
    <property type="entry name" value="ClpP/crotonase-like_dom_sf"/>
</dbReference>
<accession>A0A939QPD4</accession>
<keyword evidence="4" id="KW-1185">Reference proteome</keyword>
<proteinExistence type="predicted"/>
<dbReference type="GO" id="GO:0004175">
    <property type="term" value="F:endopeptidase activity"/>
    <property type="evidence" value="ECO:0007669"/>
    <property type="project" value="TreeGrafter"/>
</dbReference>
<organism evidence="3 4">
    <name type="scientific">Microbacterium stercoris</name>
    <dbReference type="NCBI Taxonomy" id="2820289"/>
    <lineage>
        <taxon>Bacteria</taxon>
        <taxon>Bacillati</taxon>
        <taxon>Actinomycetota</taxon>
        <taxon>Actinomycetes</taxon>
        <taxon>Micrococcales</taxon>
        <taxon>Microbacteriaceae</taxon>
        <taxon>Microbacterium</taxon>
    </lineage>
</organism>
<dbReference type="SUPFAM" id="SSF52096">
    <property type="entry name" value="ClpP/crotonase"/>
    <property type="match status" value="1"/>
</dbReference>
<evidence type="ECO:0000313" key="2">
    <source>
        <dbReference type="EMBL" id="MBO3662338.1"/>
    </source>
</evidence>
<dbReference type="PANTHER" id="PTHR32060">
    <property type="entry name" value="TAIL-SPECIFIC PROTEASE"/>
    <property type="match status" value="1"/>
</dbReference>
<dbReference type="EMBL" id="JAGFOA010000005">
    <property type="protein sequence ID" value="MBO3664330.1"/>
    <property type="molecule type" value="Genomic_DNA"/>
</dbReference>
<dbReference type="GO" id="GO:0030288">
    <property type="term" value="C:outer membrane-bounded periplasmic space"/>
    <property type="evidence" value="ECO:0007669"/>
    <property type="project" value="TreeGrafter"/>
</dbReference>
<evidence type="ECO:0000259" key="1">
    <source>
        <dbReference type="SMART" id="SM00245"/>
    </source>
</evidence>
<protein>
    <recommendedName>
        <fullName evidence="1">Tail specific protease domain-containing protein</fullName>
    </recommendedName>
</protein>
<dbReference type="Gene3D" id="3.90.226.10">
    <property type="entry name" value="2-enoyl-CoA Hydratase, Chain A, domain 1"/>
    <property type="match status" value="1"/>
</dbReference>
<dbReference type="Pfam" id="PF03572">
    <property type="entry name" value="Peptidase_S41"/>
    <property type="match status" value="1"/>
</dbReference>
<dbReference type="Proteomes" id="UP000680132">
    <property type="component" value="Unassembled WGS sequence"/>
</dbReference>
<dbReference type="GO" id="GO:0008236">
    <property type="term" value="F:serine-type peptidase activity"/>
    <property type="evidence" value="ECO:0007669"/>
    <property type="project" value="InterPro"/>
</dbReference>
<sequence>MEYGALAIAELDKGIHAQGPQWESQRAAALDRFEAAESYEELYGLMSQLASGAGGEHSSFVPAPIADTSRAQYAPGARFAKPTVTSSQGVTTIALPAFLGTEQASIEEYAEPTIESIRAAVPNTSCGWILDLRANRGGNAYAMLAAVGPLLDDGDIVGIRTKAGAETWLRSDDGAVDNPLYETIEAGFTVDGPVAVLTSSSTLSAGEFVATAFQGQADTTRVGKPTGGFTTSNETLTLPDGSLLIVTTGWYLDRTGRLYDEALIPDIVAPYTSAPEEADAWLRATCRDQ</sequence>
<reference evidence="3" key="1">
    <citation type="submission" date="2021-03" db="EMBL/GenBank/DDBJ databases">
        <title>Microbacterium sp. nov., a novel actinobacterium isolated from cow dung.</title>
        <authorList>
            <person name="Zhang L."/>
        </authorList>
    </citation>
    <scope>NUCLEOTIDE SEQUENCE</scope>
    <source>
        <strain evidence="3">NEAU-LLB</strain>
    </source>
</reference>
<dbReference type="InterPro" id="IPR005151">
    <property type="entry name" value="Tail-specific_protease"/>
</dbReference>